<dbReference type="InterPro" id="IPR021005">
    <property type="entry name" value="Znf_CGNR"/>
</dbReference>
<dbReference type="Proteomes" id="UP001165079">
    <property type="component" value="Unassembled WGS sequence"/>
</dbReference>
<evidence type="ECO:0000259" key="1">
    <source>
        <dbReference type="Pfam" id="PF11706"/>
    </source>
</evidence>
<feature type="domain" description="Zinc finger CGNR" evidence="1">
    <location>
        <begin position="136"/>
        <end position="175"/>
    </location>
</feature>
<protein>
    <recommendedName>
        <fullName evidence="1">Zinc finger CGNR domain-containing protein</fullName>
    </recommendedName>
</protein>
<dbReference type="Pfam" id="PF11706">
    <property type="entry name" value="zf-CGNR"/>
    <property type="match status" value="1"/>
</dbReference>
<name>A0A9W6WBP6_9ACTN</name>
<keyword evidence="3" id="KW-1185">Reference proteome</keyword>
<dbReference type="SUPFAM" id="SSF160904">
    <property type="entry name" value="Jann2411-like"/>
    <property type="match status" value="1"/>
</dbReference>
<evidence type="ECO:0000313" key="2">
    <source>
        <dbReference type="EMBL" id="GLZ80288.1"/>
    </source>
</evidence>
<dbReference type="InterPro" id="IPR023286">
    <property type="entry name" value="ABATE_dom_sf"/>
</dbReference>
<sequence length="181" mass="18706">MDRNLALELADTLVHDGNGGVADELADPAARDAWLAAHLPGARVAVADLRALRGPVRALLARAVTGPPSSADAAGSLPTVDAAVAAVNAAAARVPVVPVLTWGEEPVVALSTPDGDGLAAVARSLLAFLAGPDRARLRACPAPRCVRYFLKGHNRQNFCKAACGNRARVARHYEKQRAATG</sequence>
<dbReference type="EMBL" id="BSTX01000004">
    <property type="protein sequence ID" value="GLZ80288.1"/>
    <property type="molecule type" value="Genomic_DNA"/>
</dbReference>
<dbReference type="AlphaFoldDB" id="A0A9W6WBP6"/>
<dbReference type="InterPro" id="IPR010852">
    <property type="entry name" value="ABATE"/>
</dbReference>
<dbReference type="PANTHER" id="PTHR35525">
    <property type="entry name" value="BLL6575 PROTEIN"/>
    <property type="match status" value="1"/>
</dbReference>
<dbReference type="PANTHER" id="PTHR35525:SF3">
    <property type="entry name" value="BLL6575 PROTEIN"/>
    <property type="match status" value="1"/>
</dbReference>
<dbReference type="Gene3D" id="1.10.3300.10">
    <property type="entry name" value="Jann2411-like domain"/>
    <property type="match status" value="1"/>
</dbReference>
<proteinExistence type="predicted"/>
<accession>A0A9W6WBP6</accession>
<organism evidence="2 3">
    <name type="scientific">Actinorhabdospora filicis</name>
    <dbReference type="NCBI Taxonomy" id="1785913"/>
    <lineage>
        <taxon>Bacteria</taxon>
        <taxon>Bacillati</taxon>
        <taxon>Actinomycetota</taxon>
        <taxon>Actinomycetes</taxon>
        <taxon>Micromonosporales</taxon>
        <taxon>Micromonosporaceae</taxon>
        <taxon>Actinorhabdospora</taxon>
    </lineage>
</organism>
<reference evidence="2" key="1">
    <citation type="submission" date="2023-03" db="EMBL/GenBank/DDBJ databases">
        <title>Actinorhabdospora filicis NBRC 111898.</title>
        <authorList>
            <person name="Ichikawa N."/>
            <person name="Sato H."/>
            <person name="Tonouchi N."/>
        </authorList>
    </citation>
    <scope>NUCLEOTIDE SEQUENCE</scope>
    <source>
        <strain evidence="2">NBRC 111898</strain>
    </source>
</reference>
<dbReference type="RefSeq" id="WP_285665442.1">
    <property type="nucleotide sequence ID" value="NZ_BSTX01000004.1"/>
</dbReference>
<comment type="caution">
    <text evidence="2">The sequence shown here is derived from an EMBL/GenBank/DDBJ whole genome shotgun (WGS) entry which is preliminary data.</text>
</comment>
<gene>
    <name evidence="2" type="ORF">Afil01_50950</name>
</gene>
<dbReference type="Pfam" id="PF07336">
    <property type="entry name" value="ABATE"/>
    <property type="match status" value="1"/>
</dbReference>
<evidence type="ECO:0000313" key="3">
    <source>
        <dbReference type="Proteomes" id="UP001165079"/>
    </source>
</evidence>